<accession>A0A5C3Q1F2</accession>
<gene>
    <name evidence="2" type="ORF">BDV98DRAFT_577028</name>
</gene>
<keyword evidence="1" id="KW-0732">Signal</keyword>
<evidence type="ECO:0000256" key="1">
    <source>
        <dbReference type="SAM" id="SignalP"/>
    </source>
</evidence>
<evidence type="ECO:0008006" key="4">
    <source>
        <dbReference type="Google" id="ProtNLM"/>
    </source>
</evidence>
<evidence type="ECO:0000313" key="2">
    <source>
        <dbReference type="EMBL" id="TFK95925.1"/>
    </source>
</evidence>
<dbReference type="AlphaFoldDB" id="A0A5C3Q1F2"/>
<proteinExistence type="predicted"/>
<sequence>MHLAMTSNIGTLSSLFLLMQTRSGITWSPCQDCTHVPMHIAGFIRWGRIAALNESRLLANDIPGGGRVVARIESLSQTLRKAFIPFAHTRLRLCVACEAPLHAWATRGNQDQIWKSIPLVFRLTVTDQRGNVQRPLVRISYQSSSETD</sequence>
<dbReference type="Proteomes" id="UP000305067">
    <property type="component" value="Unassembled WGS sequence"/>
</dbReference>
<organism evidence="2 3">
    <name type="scientific">Pterulicium gracile</name>
    <dbReference type="NCBI Taxonomy" id="1884261"/>
    <lineage>
        <taxon>Eukaryota</taxon>
        <taxon>Fungi</taxon>
        <taxon>Dikarya</taxon>
        <taxon>Basidiomycota</taxon>
        <taxon>Agaricomycotina</taxon>
        <taxon>Agaricomycetes</taxon>
        <taxon>Agaricomycetidae</taxon>
        <taxon>Agaricales</taxon>
        <taxon>Pleurotineae</taxon>
        <taxon>Pterulaceae</taxon>
        <taxon>Pterulicium</taxon>
    </lineage>
</organism>
<feature type="signal peptide" evidence="1">
    <location>
        <begin position="1"/>
        <end position="24"/>
    </location>
</feature>
<keyword evidence="3" id="KW-1185">Reference proteome</keyword>
<protein>
    <recommendedName>
        <fullName evidence="4">Yippee domain-containing protein</fullName>
    </recommendedName>
</protein>
<dbReference type="EMBL" id="ML178871">
    <property type="protein sequence ID" value="TFK95925.1"/>
    <property type="molecule type" value="Genomic_DNA"/>
</dbReference>
<name>A0A5C3Q1F2_9AGAR</name>
<reference evidence="2 3" key="1">
    <citation type="journal article" date="2019" name="Nat. Ecol. Evol.">
        <title>Megaphylogeny resolves global patterns of mushroom evolution.</title>
        <authorList>
            <person name="Varga T."/>
            <person name="Krizsan K."/>
            <person name="Foldi C."/>
            <person name="Dima B."/>
            <person name="Sanchez-Garcia M."/>
            <person name="Sanchez-Ramirez S."/>
            <person name="Szollosi G.J."/>
            <person name="Szarkandi J.G."/>
            <person name="Papp V."/>
            <person name="Albert L."/>
            <person name="Andreopoulos W."/>
            <person name="Angelini C."/>
            <person name="Antonin V."/>
            <person name="Barry K.W."/>
            <person name="Bougher N.L."/>
            <person name="Buchanan P."/>
            <person name="Buyck B."/>
            <person name="Bense V."/>
            <person name="Catcheside P."/>
            <person name="Chovatia M."/>
            <person name="Cooper J."/>
            <person name="Damon W."/>
            <person name="Desjardin D."/>
            <person name="Finy P."/>
            <person name="Geml J."/>
            <person name="Haridas S."/>
            <person name="Hughes K."/>
            <person name="Justo A."/>
            <person name="Karasinski D."/>
            <person name="Kautmanova I."/>
            <person name="Kiss B."/>
            <person name="Kocsube S."/>
            <person name="Kotiranta H."/>
            <person name="LaButti K.M."/>
            <person name="Lechner B.E."/>
            <person name="Liimatainen K."/>
            <person name="Lipzen A."/>
            <person name="Lukacs Z."/>
            <person name="Mihaltcheva S."/>
            <person name="Morgado L.N."/>
            <person name="Niskanen T."/>
            <person name="Noordeloos M.E."/>
            <person name="Ohm R.A."/>
            <person name="Ortiz-Santana B."/>
            <person name="Ovrebo C."/>
            <person name="Racz N."/>
            <person name="Riley R."/>
            <person name="Savchenko A."/>
            <person name="Shiryaev A."/>
            <person name="Soop K."/>
            <person name="Spirin V."/>
            <person name="Szebenyi C."/>
            <person name="Tomsovsky M."/>
            <person name="Tulloss R.E."/>
            <person name="Uehling J."/>
            <person name="Grigoriev I.V."/>
            <person name="Vagvolgyi C."/>
            <person name="Papp T."/>
            <person name="Martin F.M."/>
            <person name="Miettinen O."/>
            <person name="Hibbett D.S."/>
            <person name="Nagy L.G."/>
        </authorList>
    </citation>
    <scope>NUCLEOTIDE SEQUENCE [LARGE SCALE GENOMIC DNA]</scope>
    <source>
        <strain evidence="2 3">CBS 309.79</strain>
    </source>
</reference>
<evidence type="ECO:0000313" key="3">
    <source>
        <dbReference type="Proteomes" id="UP000305067"/>
    </source>
</evidence>
<feature type="chain" id="PRO_5022921401" description="Yippee domain-containing protein" evidence="1">
    <location>
        <begin position="25"/>
        <end position="148"/>
    </location>
</feature>